<keyword evidence="3 5" id="KW-0368">Histidine biosynthesis</keyword>
<dbReference type="GO" id="GO:0000105">
    <property type="term" value="P:L-histidine biosynthetic process"/>
    <property type="evidence" value="ECO:0007669"/>
    <property type="project" value="UniProtKB-KW"/>
</dbReference>
<dbReference type="RefSeq" id="WP_353550652.1">
    <property type="nucleotide sequence ID" value="NZ_AP029612.1"/>
</dbReference>
<dbReference type="Gene3D" id="3.20.20.70">
    <property type="entry name" value="Aldolase class I"/>
    <property type="match status" value="1"/>
</dbReference>
<comment type="pathway">
    <text evidence="4">Amino-acid biosynthesis.</text>
</comment>
<dbReference type="GO" id="GO:0000107">
    <property type="term" value="F:imidazoleglycerol-phosphate synthase activity"/>
    <property type="evidence" value="ECO:0007669"/>
    <property type="project" value="TreeGrafter"/>
</dbReference>
<dbReference type="SUPFAM" id="SSF51366">
    <property type="entry name" value="Ribulose-phoshate binding barrel"/>
    <property type="match status" value="1"/>
</dbReference>
<evidence type="ECO:0000256" key="2">
    <source>
        <dbReference type="ARBA" id="ARBA00022605"/>
    </source>
</evidence>
<evidence type="ECO:0000256" key="3">
    <source>
        <dbReference type="ARBA" id="ARBA00023102"/>
    </source>
</evidence>
<dbReference type="InterPro" id="IPR006062">
    <property type="entry name" value="His_biosynth"/>
</dbReference>
<evidence type="ECO:0000256" key="5">
    <source>
        <dbReference type="RuleBase" id="RU003657"/>
    </source>
</evidence>
<dbReference type="PANTHER" id="PTHR21235:SF2">
    <property type="entry name" value="IMIDAZOLE GLYCEROL PHOSPHATE SYNTHASE HISHF"/>
    <property type="match status" value="1"/>
</dbReference>
<reference evidence="6" key="1">
    <citation type="submission" date="2024-02" db="EMBL/GenBank/DDBJ databases">
        <title>Sediminibacterium planktonica sp. nov. and Sediminibacterium longus sp. nov., isolated from surface lake and river water.</title>
        <authorList>
            <person name="Watanabe K."/>
            <person name="Takemine S."/>
            <person name="Ishii Y."/>
            <person name="Ogata Y."/>
            <person name="Shindo C."/>
            <person name="Suda W."/>
        </authorList>
    </citation>
    <scope>NUCLEOTIDE SEQUENCE</scope>
    <source>
        <strain evidence="6">KACHI17</strain>
    </source>
</reference>
<gene>
    <name evidence="6" type="primary">hisF_2</name>
    <name evidence="6" type="ORF">KACHI17_12520</name>
</gene>
<name>A0AAT9GI63_9BACT</name>
<organism evidence="6">
    <name type="scientific">Sediminibacterium sp. KACHI17</name>
    <dbReference type="NCBI Taxonomy" id="1751071"/>
    <lineage>
        <taxon>Bacteria</taxon>
        <taxon>Pseudomonadati</taxon>
        <taxon>Bacteroidota</taxon>
        <taxon>Chitinophagia</taxon>
        <taxon>Chitinophagales</taxon>
        <taxon>Chitinophagaceae</taxon>
        <taxon>Sediminibacterium</taxon>
    </lineage>
</organism>
<evidence type="ECO:0000313" key="6">
    <source>
        <dbReference type="EMBL" id="BFG70371.1"/>
    </source>
</evidence>
<dbReference type="InterPro" id="IPR050064">
    <property type="entry name" value="IGPS_HisA/HisF"/>
</dbReference>
<keyword evidence="2 5" id="KW-0028">Amino-acid biosynthesis</keyword>
<comment type="similarity">
    <text evidence="1 5">Belongs to the HisA/HisF family.</text>
</comment>
<evidence type="ECO:0000256" key="4">
    <source>
        <dbReference type="ARBA" id="ARBA00029440"/>
    </source>
</evidence>
<evidence type="ECO:0000256" key="1">
    <source>
        <dbReference type="ARBA" id="ARBA00009667"/>
    </source>
</evidence>
<dbReference type="InterPro" id="IPR013785">
    <property type="entry name" value="Aldolase_TIM"/>
</dbReference>
<dbReference type="InterPro" id="IPR011060">
    <property type="entry name" value="RibuloseP-bd_barrel"/>
</dbReference>
<dbReference type="AlphaFoldDB" id="A0AAT9GI63"/>
<accession>A0AAT9GI63</accession>
<dbReference type="EMBL" id="AP029612">
    <property type="protein sequence ID" value="BFG70371.1"/>
    <property type="molecule type" value="Genomic_DNA"/>
</dbReference>
<dbReference type="PANTHER" id="PTHR21235">
    <property type="entry name" value="IMIDAZOLE GLYCEROL PHOSPHATE SYNTHASE SUBUNIT HISF/H IGP SYNTHASE SUBUNIT HISF/H"/>
    <property type="match status" value="1"/>
</dbReference>
<sequence>MLRKRIIFSLIYSDGIFNQSRNFRLQKVGNLTWLEKNYKFQKIAFSLDELIVINAGRGDKKVADFAAMLTELTNDIFIPLCAGGGIRTEADAELLFKSGADKIILNSLLVENIEVVKNITKNFGSQSVVASVDYKIINGLHQVFIADGNKQIDMLLGEYLQYLETLDIGEIYLNSIDKDGTGFGYDFETIIKYAGIINKPLIIAGGAGNSEHLINGLKINGVSAVATANLFNFIGDGLPNARKDIIERGENIARWDDYNLT</sequence>
<proteinExistence type="inferred from homology"/>
<dbReference type="Pfam" id="PF00977">
    <property type="entry name" value="His_biosynth"/>
    <property type="match status" value="1"/>
</dbReference>
<protein>
    <submittedName>
        <fullName evidence="6">Imidazole glycerol phosphate synthase subunit HisF</fullName>
    </submittedName>
</protein>